<reference evidence="2" key="1">
    <citation type="journal article" date="2021" name="Nat. Commun.">
        <title>Genomic analyses provide insights into spinach domestication and the genetic basis of agronomic traits.</title>
        <authorList>
            <person name="Cai X."/>
            <person name="Sun X."/>
            <person name="Xu C."/>
            <person name="Sun H."/>
            <person name="Wang X."/>
            <person name="Ge C."/>
            <person name="Zhang Z."/>
            <person name="Wang Q."/>
            <person name="Fei Z."/>
            <person name="Jiao C."/>
            <person name="Wang Q."/>
        </authorList>
    </citation>
    <scope>NUCLEOTIDE SEQUENCE [LARGE SCALE GENOMIC DNA]</scope>
    <source>
        <strain evidence="2">cv. Varoflay</strain>
    </source>
</reference>
<dbReference type="Proteomes" id="UP000813463">
    <property type="component" value="Chromosome 4"/>
</dbReference>
<protein>
    <submittedName>
        <fullName evidence="3">Uncharacterized protein</fullName>
    </submittedName>
</protein>
<evidence type="ECO:0000313" key="3">
    <source>
        <dbReference type="RefSeq" id="XP_021863796.2"/>
    </source>
</evidence>
<name>A0A9R0J9N8_SPIOL</name>
<proteinExistence type="predicted"/>
<evidence type="ECO:0000256" key="1">
    <source>
        <dbReference type="SAM" id="MobiDB-lite"/>
    </source>
</evidence>
<gene>
    <name evidence="3" type="primary">LOC110802664</name>
</gene>
<dbReference type="KEGG" id="soe:110802664"/>
<evidence type="ECO:0000313" key="2">
    <source>
        <dbReference type="Proteomes" id="UP000813463"/>
    </source>
</evidence>
<sequence>MLSVKLVRSIVLGEPIINNNPSHHHDHDHDHDHDDDVAHTHVEYDADDDNDEINKTQKLIMINKSSKKKMPLLLFIPTKELISDTFRLASIARDIGMDFHPSASLSHLLFSWPSSSSSAAAMPSTSSPYSPFSPSSSNTRPSVSSNTTSTSSTLSSLWGCSTIPNDAVPLPFPSLSTVSSISLLRYFVSISKGMFKLVFLEIDPSSRFNFSNYCNYDYDCSSSSVALVSRVSGKRVNSMEDFSRVLAGNGWSLFRSSENKKTGVALVYMFRKNDPNRVRAKKMIIGGGGGECRVRELRLPALDFKNGVPLRILQYILLMTDDLFYLA</sequence>
<keyword evidence="2" id="KW-1185">Reference proteome</keyword>
<accession>A0A9R0J9N8</accession>
<dbReference type="RefSeq" id="XP_021863796.2">
    <property type="nucleotide sequence ID" value="XM_022008104.2"/>
</dbReference>
<feature type="region of interest" description="Disordered" evidence="1">
    <location>
        <begin position="127"/>
        <end position="148"/>
    </location>
</feature>
<dbReference type="GeneID" id="110802664"/>
<organism evidence="2 3">
    <name type="scientific">Spinacia oleracea</name>
    <name type="common">Spinach</name>
    <dbReference type="NCBI Taxonomy" id="3562"/>
    <lineage>
        <taxon>Eukaryota</taxon>
        <taxon>Viridiplantae</taxon>
        <taxon>Streptophyta</taxon>
        <taxon>Embryophyta</taxon>
        <taxon>Tracheophyta</taxon>
        <taxon>Spermatophyta</taxon>
        <taxon>Magnoliopsida</taxon>
        <taxon>eudicotyledons</taxon>
        <taxon>Gunneridae</taxon>
        <taxon>Pentapetalae</taxon>
        <taxon>Caryophyllales</taxon>
        <taxon>Chenopodiaceae</taxon>
        <taxon>Chenopodioideae</taxon>
        <taxon>Anserineae</taxon>
        <taxon>Spinacia</taxon>
    </lineage>
</organism>
<reference evidence="3" key="2">
    <citation type="submission" date="2025-08" db="UniProtKB">
        <authorList>
            <consortium name="RefSeq"/>
        </authorList>
    </citation>
    <scope>IDENTIFICATION</scope>
    <source>
        <tissue evidence="3">Leaf</tissue>
    </source>
</reference>
<dbReference type="AlphaFoldDB" id="A0A9R0J9N8"/>